<keyword evidence="3" id="KW-1185">Reference proteome</keyword>
<gene>
    <name evidence="2" type="ORF">YC6258_05028</name>
</gene>
<dbReference type="InterPro" id="IPR033399">
    <property type="entry name" value="TP_0789-like"/>
</dbReference>
<dbReference type="HOGENOM" id="CLU_074356_1_0_6"/>
<proteinExistence type="predicted"/>
<feature type="domain" description="Uncharacterized protein TP-0789" evidence="1">
    <location>
        <begin position="70"/>
        <end position="264"/>
    </location>
</feature>
<dbReference type="KEGG" id="gsn:YC6258_05028"/>
<sequence>MKYIVSIILVILTGVSLAGQDQRAYDIMKKVDERYDGDSITSLQTLILVNSKNQKKTRQLKSFSKEYGDDTRSIIYMLKPAEVRNTAFLSHNWSDSSKDDESWMYLPALDRVDRLPASDQKNAFMGSDFSFADMNGFELEEWQYRLIDENADINGQPCYRIEAVPAESFRQKIIDETGYDRVEHWITKDSYMTVQSHLYLADSSKNKVLNVEDIRDIEGILTPYRMTMKTYKGTRLEHASLLLLNEVVYNTLEDDNLFTSGQLRHPPM</sequence>
<dbReference type="RefSeq" id="WP_052830497.1">
    <property type="nucleotide sequence ID" value="NZ_CP007142.1"/>
</dbReference>
<dbReference type="Proteomes" id="UP000032266">
    <property type="component" value="Chromosome"/>
</dbReference>
<dbReference type="CDD" id="cd16329">
    <property type="entry name" value="LolA_like"/>
    <property type="match status" value="1"/>
</dbReference>
<evidence type="ECO:0000313" key="3">
    <source>
        <dbReference type="Proteomes" id="UP000032266"/>
    </source>
</evidence>
<dbReference type="Gene3D" id="2.50.20.10">
    <property type="entry name" value="Lipoprotein localisation LolA/LolB/LppX"/>
    <property type="match status" value="1"/>
</dbReference>
<protein>
    <recommendedName>
        <fullName evidence="1">Uncharacterized protein TP-0789 domain-containing protein</fullName>
    </recommendedName>
</protein>
<reference evidence="2 3" key="1">
    <citation type="submission" date="2014-01" db="EMBL/GenBank/DDBJ databases">
        <title>Full genme sequencing of cellulolytic bacterium Gynuella sunshinyii YC6258T gen. nov., sp. nov.</title>
        <authorList>
            <person name="Khan H."/>
            <person name="Chung E.J."/>
            <person name="Chung Y.R."/>
        </authorList>
    </citation>
    <scope>NUCLEOTIDE SEQUENCE [LARGE SCALE GENOMIC DNA]</scope>
    <source>
        <strain evidence="2 3">YC6258</strain>
    </source>
</reference>
<accession>A0A0C5VCJ9</accession>
<evidence type="ECO:0000313" key="2">
    <source>
        <dbReference type="EMBL" id="AJQ97060.1"/>
    </source>
</evidence>
<dbReference type="Pfam" id="PF17131">
    <property type="entry name" value="LolA_like"/>
    <property type="match status" value="1"/>
</dbReference>
<organism evidence="2 3">
    <name type="scientific">Gynuella sunshinyii YC6258</name>
    <dbReference type="NCBI Taxonomy" id="1445510"/>
    <lineage>
        <taxon>Bacteria</taxon>
        <taxon>Pseudomonadati</taxon>
        <taxon>Pseudomonadota</taxon>
        <taxon>Gammaproteobacteria</taxon>
        <taxon>Oceanospirillales</taxon>
        <taxon>Saccharospirillaceae</taxon>
        <taxon>Gynuella</taxon>
    </lineage>
</organism>
<dbReference type="AlphaFoldDB" id="A0A0C5VCJ9"/>
<evidence type="ECO:0000259" key="1">
    <source>
        <dbReference type="Pfam" id="PF17131"/>
    </source>
</evidence>
<dbReference type="EMBL" id="CP007142">
    <property type="protein sequence ID" value="AJQ97060.1"/>
    <property type="molecule type" value="Genomic_DNA"/>
</dbReference>
<name>A0A0C5VCJ9_9GAMM</name>
<dbReference type="STRING" id="1445510.YC6258_05028"/>